<accession>A0A0F3QER1</accession>
<dbReference type="AlphaFoldDB" id="A0A0F3QER1"/>
<dbReference type="EMBL" id="LAOI01000001">
    <property type="protein sequence ID" value="KJV90631.1"/>
    <property type="molecule type" value="Genomic_DNA"/>
</dbReference>
<keyword evidence="2" id="KW-1185">Reference proteome</keyword>
<dbReference type="RefSeq" id="WP_045799196.1">
    <property type="nucleotide sequence ID" value="NZ_LAOI01000001.1"/>
</dbReference>
<proteinExistence type="predicted"/>
<protein>
    <submittedName>
        <fullName evidence="1">Uncharacterized protein</fullName>
    </submittedName>
</protein>
<organism evidence="1 2">
    <name type="scientific">Rickettsia bellii str. RML An4</name>
    <dbReference type="NCBI Taxonomy" id="1359193"/>
    <lineage>
        <taxon>Bacteria</taxon>
        <taxon>Pseudomonadati</taxon>
        <taxon>Pseudomonadota</taxon>
        <taxon>Alphaproteobacteria</taxon>
        <taxon>Rickettsiales</taxon>
        <taxon>Rickettsiaceae</taxon>
        <taxon>Rickettsieae</taxon>
        <taxon>Rickettsia</taxon>
        <taxon>belli group</taxon>
    </lineage>
</organism>
<reference evidence="1 2" key="1">
    <citation type="submission" date="2015-02" db="EMBL/GenBank/DDBJ databases">
        <title>Genome Sequencing of Rickettsiales.</title>
        <authorList>
            <person name="Daugherty S.C."/>
            <person name="Su Q."/>
            <person name="Abolude K."/>
            <person name="Beier-Sexton M."/>
            <person name="Carlyon J.A."/>
            <person name="Carter R."/>
            <person name="Day N.P."/>
            <person name="Dumler S.J."/>
            <person name="Dyachenko V."/>
            <person name="Godinez A."/>
            <person name="Kurtti T.J."/>
            <person name="Lichay M."/>
            <person name="Mullins K.E."/>
            <person name="Ott S."/>
            <person name="Pappas-Brown V."/>
            <person name="Paris D.H."/>
            <person name="Patel P."/>
            <person name="Richards A.L."/>
            <person name="Sadzewicz L."/>
            <person name="Sears K."/>
            <person name="Seidman D."/>
            <person name="Sengamalay N."/>
            <person name="Stenos J."/>
            <person name="Tallon L.J."/>
            <person name="Vincent G."/>
            <person name="Fraser C.M."/>
            <person name="Munderloh U."/>
            <person name="Dunning-Hotopp J.C."/>
        </authorList>
    </citation>
    <scope>NUCLEOTIDE SEQUENCE [LARGE SCALE GENOMIC DNA]</scope>
    <source>
        <strain evidence="1 2">RML An4</strain>
    </source>
</reference>
<evidence type="ECO:0000313" key="2">
    <source>
        <dbReference type="Proteomes" id="UP000033661"/>
    </source>
</evidence>
<dbReference type="Proteomes" id="UP000033661">
    <property type="component" value="Unassembled WGS sequence"/>
</dbReference>
<evidence type="ECO:0000313" key="1">
    <source>
        <dbReference type="EMBL" id="KJV90631.1"/>
    </source>
</evidence>
<gene>
    <name evidence="1" type="ORF">RBEAN4_1639</name>
</gene>
<name>A0A0F3QER1_RICBE</name>
<comment type="caution">
    <text evidence="1">The sequence shown here is derived from an EMBL/GenBank/DDBJ whole genome shotgun (WGS) entry which is preliminary data.</text>
</comment>
<dbReference type="PATRIC" id="fig|1359193.3.peg.1588"/>
<sequence>MSKGKKTTEELFKEFQKTYTPVANKAFVQQTQQDSKNLEKMVNYHITTPHYGDLHQEQDNNVKNLGGTKHHFKCEII</sequence>